<evidence type="ECO:0000256" key="1">
    <source>
        <dbReference type="SAM" id="Phobius"/>
    </source>
</evidence>
<comment type="caution">
    <text evidence="2">The sequence shown here is derived from an EMBL/GenBank/DDBJ whole genome shotgun (WGS) entry which is preliminary data.</text>
</comment>
<keyword evidence="1" id="KW-0812">Transmembrane</keyword>
<dbReference type="Proteomes" id="UP000771797">
    <property type="component" value="Unassembled WGS sequence"/>
</dbReference>
<accession>A0ABQ6Y3P8</accession>
<name>A0ABQ6Y3P8_9GAMM</name>
<reference evidence="2 3" key="1">
    <citation type="submission" date="2012-09" db="EMBL/GenBank/DDBJ databases">
        <title>Genome Sequence of alkane-degrading Bacterium Alcanivorax sp. 6-D-6.</title>
        <authorList>
            <person name="Lai Q."/>
            <person name="Shao Z."/>
        </authorList>
    </citation>
    <scope>NUCLEOTIDE SEQUENCE [LARGE SCALE GENOMIC DNA]</scope>
    <source>
        <strain evidence="2 3">6-D-6</strain>
    </source>
</reference>
<keyword evidence="1" id="KW-1133">Transmembrane helix</keyword>
<protein>
    <submittedName>
        <fullName evidence="2">Uncharacterized protein</fullName>
    </submittedName>
</protein>
<evidence type="ECO:0000313" key="2">
    <source>
        <dbReference type="EMBL" id="KAF0803510.1"/>
    </source>
</evidence>
<gene>
    <name evidence="2" type="ORF">A6D6_03682</name>
</gene>
<dbReference type="RefSeq" id="WP_159661534.1">
    <property type="nucleotide sequence ID" value="NZ_AQPF01000049.1"/>
</dbReference>
<sequence>MGYHVYIIREDGQLEAPIEWEEVESAIAGDQNYSWERKSDYVNIQKRSASGSFYFIYQSGRLYIKNPSKNQIREFVGLSELLKGRVIGEYFESYRPSGEIYVHEDDAEAAAQYVARLQSRRRKGRRKKVVWRAAIVVLGAVLGVLMSIFTKGSGT</sequence>
<organism evidence="2 3">
    <name type="scientific">Alcanivorax xiamenensis</name>
    <dbReference type="NCBI Taxonomy" id="1177156"/>
    <lineage>
        <taxon>Bacteria</taxon>
        <taxon>Pseudomonadati</taxon>
        <taxon>Pseudomonadota</taxon>
        <taxon>Gammaproteobacteria</taxon>
        <taxon>Oceanospirillales</taxon>
        <taxon>Alcanivoracaceae</taxon>
        <taxon>Alcanivorax</taxon>
    </lineage>
</organism>
<evidence type="ECO:0000313" key="3">
    <source>
        <dbReference type="Proteomes" id="UP000771797"/>
    </source>
</evidence>
<keyword evidence="1" id="KW-0472">Membrane</keyword>
<dbReference type="EMBL" id="AQPF01000049">
    <property type="protein sequence ID" value="KAF0803510.1"/>
    <property type="molecule type" value="Genomic_DNA"/>
</dbReference>
<proteinExistence type="predicted"/>
<keyword evidence="3" id="KW-1185">Reference proteome</keyword>
<feature type="transmembrane region" description="Helical" evidence="1">
    <location>
        <begin position="129"/>
        <end position="149"/>
    </location>
</feature>